<evidence type="ECO:0000313" key="3">
    <source>
        <dbReference type="EMBL" id="QLG71457.1"/>
    </source>
</evidence>
<dbReference type="Proteomes" id="UP000509704">
    <property type="component" value="Chromosome 2"/>
</dbReference>
<name>A0A7H9AZ58_ZYGMR</name>
<evidence type="ECO:0000313" key="4">
    <source>
        <dbReference type="Proteomes" id="UP000509704"/>
    </source>
</evidence>
<feature type="region of interest" description="Disordered" evidence="1">
    <location>
        <begin position="1"/>
        <end position="24"/>
    </location>
</feature>
<evidence type="ECO:0000256" key="2">
    <source>
        <dbReference type="SAM" id="Phobius"/>
    </source>
</evidence>
<dbReference type="RefSeq" id="XP_037143185.1">
    <property type="nucleotide sequence ID" value="XM_037287290.1"/>
</dbReference>
<accession>A0A7H9AZ58</accession>
<dbReference type="GeneID" id="59235118"/>
<evidence type="ECO:0000256" key="1">
    <source>
        <dbReference type="SAM" id="MobiDB-lite"/>
    </source>
</evidence>
<gene>
    <name evidence="3" type="ORF">HG535_0B04990</name>
</gene>
<sequence>MLDGRKGTMQGVQRIPSPFSSCTSRPAASLQVRMAKLTLGKTSDIRDKNLVHLHSNHSSRAGATSQLSRMGFFVDNPLIEFFHRIVRKPSTIMMWLFTSVIVASTTYLMFLPGAKQQPRPPSQDDNM</sequence>
<keyword evidence="4" id="KW-1185">Reference proteome</keyword>
<reference evidence="3 4" key="1">
    <citation type="submission" date="2020-07" db="EMBL/GenBank/DDBJ databases">
        <title>The yeast mating-type switching endonuclease HO is a domesticated member of an unorthodox homing genetic element family.</title>
        <authorList>
            <person name="Coughlan A.Y."/>
            <person name="Lombardi L."/>
            <person name="Braun-Galleani S."/>
            <person name="Martos A.R."/>
            <person name="Galeote V."/>
            <person name="Bigey F."/>
            <person name="Dequin S."/>
            <person name="Byrne K.P."/>
            <person name="Wolfe K.H."/>
        </authorList>
    </citation>
    <scope>NUCLEOTIDE SEQUENCE [LARGE SCALE GENOMIC DNA]</scope>
    <source>
        <strain evidence="3 4">NRRL Y-6702</strain>
    </source>
</reference>
<dbReference type="EMBL" id="CP058605">
    <property type="protein sequence ID" value="QLG71457.1"/>
    <property type="molecule type" value="Genomic_DNA"/>
</dbReference>
<protein>
    <submittedName>
        <fullName evidence="3">Uncharacterized protein</fullName>
    </submittedName>
</protein>
<keyword evidence="2" id="KW-0812">Transmembrane</keyword>
<feature type="transmembrane region" description="Helical" evidence="2">
    <location>
        <begin position="92"/>
        <end position="110"/>
    </location>
</feature>
<dbReference type="KEGG" id="zmk:HG535_0B04990"/>
<dbReference type="AlphaFoldDB" id="A0A7H9AZ58"/>
<dbReference type="OrthoDB" id="4030176at2759"/>
<keyword evidence="2" id="KW-0472">Membrane</keyword>
<proteinExistence type="predicted"/>
<organism evidence="3 4">
    <name type="scientific">Zygotorulaspora mrakii</name>
    <name type="common">Zygosaccharomyces mrakii</name>
    <dbReference type="NCBI Taxonomy" id="42260"/>
    <lineage>
        <taxon>Eukaryota</taxon>
        <taxon>Fungi</taxon>
        <taxon>Dikarya</taxon>
        <taxon>Ascomycota</taxon>
        <taxon>Saccharomycotina</taxon>
        <taxon>Saccharomycetes</taxon>
        <taxon>Saccharomycetales</taxon>
        <taxon>Saccharomycetaceae</taxon>
        <taxon>Zygotorulaspora</taxon>
    </lineage>
</organism>
<keyword evidence="2" id="KW-1133">Transmembrane helix</keyword>